<dbReference type="AlphaFoldDB" id="E2B5X8"/>
<sequence length="509" mass="56592">MEFVMIKDIRPGQKNINVVFIVLEVSHPTITKENREVRTFKVADSTACMNVSIWDEPGQLLMPGDIVRLTKGYASVWRQCLTLYSGKSGDIQKIGEFCMVINEQLNMSEPNPALAQQLVNQSGSGPPGSNVNNSITNNGNANSMSGQQPVGRQPLGFNFPLGVVVCHLVIKFILAALIRCIRKCCNNKQINLPWQSIVWSLMAPGIASGVDVGLSNWALSLIHMSLYTMTKSTTIIFILGFSLVFKLEKKSWSLVGIVVMIAGGLAMFTYKSTQFDVFGFILCLLASFSSGIRWTMTQLIMQRSKLGLHDPIEMMYYMQPWMLLPALFVASWFEGSKIYDNFKNTDWNDIGSVLITASAVIAGAILAFSMEVMEFLVVTYTSSLTLSISGIFKEICILILAFAWKGDQMTGLNFIGLLMCLGGIILHVVQKILVNRKKAVDNLELQSKLPSENSKHEERTDSNIPLLTEKSTSLMNLLNAEFSSDEDDNSKENDNSTQMLSNILQRREQ</sequence>
<keyword evidence="3" id="KW-1133">Transmembrane helix</keyword>
<feature type="transmembrane region" description="Helical" evidence="3">
    <location>
        <begin position="277"/>
        <end position="296"/>
    </location>
</feature>
<feature type="transmembrane region" description="Helical" evidence="3">
    <location>
        <begin position="225"/>
        <end position="245"/>
    </location>
</feature>
<dbReference type="OrthoDB" id="18894at2759"/>
<keyword evidence="3" id="KW-0812">Transmembrane</keyword>
<reference evidence="5 6" key="1">
    <citation type="journal article" date="2010" name="Science">
        <title>Genomic comparison of the ants Camponotus floridanus and Harpegnathos saltator.</title>
        <authorList>
            <person name="Bonasio R."/>
            <person name="Zhang G."/>
            <person name="Ye C."/>
            <person name="Mutti N.S."/>
            <person name="Fang X."/>
            <person name="Qin N."/>
            <person name="Donahue G."/>
            <person name="Yang P."/>
            <person name="Li Q."/>
            <person name="Li C."/>
            <person name="Zhang P."/>
            <person name="Huang Z."/>
            <person name="Berger S.L."/>
            <person name="Reinberg D."/>
            <person name="Wang J."/>
            <person name="Liebig J."/>
        </authorList>
    </citation>
    <scope>NUCLEOTIDE SEQUENCE [LARGE SCALE GENOMIC DNA]</scope>
    <source>
        <strain evidence="5 6">R22 G/1</strain>
    </source>
</reference>
<dbReference type="OMA" id="RTIWECC"/>
<dbReference type="InParanoid" id="E2B5X8"/>
<feature type="transmembrane region" description="Helical" evidence="3">
    <location>
        <begin position="410"/>
        <end position="429"/>
    </location>
</feature>
<dbReference type="EMBL" id="GL445887">
    <property type="protein sequence ID" value="EFN88947.1"/>
    <property type="molecule type" value="Genomic_DNA"/>
</dbReference>
<feature type="compositionally biased region" description="Low complexity" evidence="2">
    <location>
        <begin position="129"/>
        <end position="143"/>
    </location>
</feature>
<dbReference type="Proteomes" id="UP000008237">
    <property type="component" value="Unassembled WGS sequence"/>
</dbReference>
<feature type="domain" description="Sugar phosphate transporter" evidence="4">
    <location>
        <begin position="157"/>
        <end position="426"/>
    </location>
</feature>
<dbReference type="InterPro" id="IPR004853">
    <property type="entry name" value="Sugar_P_trans_dom"/>
</dbReference>
<feature type="region of interest" description="Disordered" evidence="2">
    <location>
        <begin position="483"/>
        <end position="509"/>
    </location>
</feature>
<dbReference type="FunFam" id="2.40.50.140:FF:000072">
    <property type="entry name" value="SOSS complex subunit B2"/>
    <property type="match status" value="1"/>
</dbReference>
<dbReference type="InterPro" id="IPR012340">
    <property type="entry name" value="NA-bd_OB-fold"/>
</dbReference>
<organism evidence="6">
    <name type="scientific">Harpegnathos saltator</name>
    <name type="common">Jerdon's jumping ant</name>
    <dbReference type="NCBI Taxonomy" id="610380"/>
    <lineage>
        <taxon>Eukaryota</taxon>
        <taxon>Metazoa</taxon>
        <taxon>Ecdysozoa</taxon>
        <taxon>Arthropoda</taxon>
        <taxon>Hexapoda</taxon>
        <taxon>Insecta</taxon>
        <taxon>Pterygota</taxon>
        <taxon>Neoptera</taxon>
        <taxon>Endopterygota</taxon>
        <taxon>Hymenoptera</taxon>
        <taxon>Apocrita</taxon>
        <taxon>Aculeata</taxon>
        <taxon>Formicoidea</taxon>
        <taxon>Formicidae</taxon>
        <taxon>Ponerinae</taxon>
        <taxon>Ponerini</taxon>
        <taxon>Harpegnathos</taxon>
    </lineage>
</organism>
<feature type="transmembrane region" description="Helical" evidence="3">
    <location>
        <begin position="384"/>
        <end position="404"/>
    </location>
</feature>
<dbReference type="GO" id="GO:0010212">
    <property type="term" value="P:response to ionizing radiation"/>
    <property type="evidence" value="ECO:0007669"/>
    <property type="project" value="TreeGrafter"/>
</dbReference>
<feature type="compositionally biased region" description="Polar residues" evidence="2">
    <location>
        <begin position="497"/>
        <end position="509"/>
    </location>
</feature>
<keyword evidence="3" id="KW-0472">Membrane</keyword>
<dbReference type="GO" id="GO:0005694">
    <property type="term" value="C:chromosome"/>
    <property type="evidence" value="ECO:0007669"/>
    <property type="project" value="UniProtKB-ARBA"/>
</dbReference>
<dbReference type="Gene3D" id="2.40.50.140">
    <property type="entry name" value="Nucleic acid-binding proteins"/>
    <property type="match status" value="1"/>
</dbReference>
<dbReference type="InterPro" id="IPR051231">
    <property type="entry name" value="SOSS-B"/>
</dbReference>
<feature type="transmembrane region" description="Helical" evidence="3">
    <location>
        <begin position="157"/>
        <end position="178"/>
    </location>
</feature>
<dbReference type="GO" id="GO:0070876">
    <property type="term" value="C:SOSS complex"/>
    <property type="evidence" value="ECO:0007669"/>
    <property type="project" value="TreeGrafter"/>
</dbReference>
<dbReference type="GO" id="GO:0044818">
    <property type="term" value="P:mitotic G2/M transition checkpoint"/>
    <property type="evidence" value="ECO:0007669"/>
    <property type="project" value="TreeGrafter"/>
</dbReference>
<evidence type="ECO:0000313" key="5">
    <source>
        <dbReference type="EMBL" id="EFN88947.1"/>
    </source>
</evidence>
<evidence type="ECO:0000256" key="3">
    <source>
        <dbReference type="SAM" id="Phobius"/>
    </source>
</evidence>
<keyword evidence="1" id="KW-0238">DNA-binding</keyword>
<evidence type="ECO:0000313" key="6">
    <source>
        <dbReference type="Proteomes" id="UP000008237"/>
    </source>
</evidence>
<feature type="transmembrane region" description="Helical" evidence="3">
    <location>
        <begin position="353"/>
        <end position="372"/>
    </location>
</feature>
<feature type="region of interest" description="Disordered" evidence="2">
    <location>
        <begin position="119"/>
        <end position="147"/>
    </location>
</feature>
<feature type="transmembrane region" description="Helical" evidence="3">
    <location>
        <begin position="252"/>
        <end position="271"/>
    </location>
</feature>
<dbReference type="PANTHER" id="PTHR13356:SF0">
    <property type="entry name" value="SOSS COMPLEX SUBUNIT B HOMOLOG"/>
    <property type="match status" value="1"/>
</dbReference>
<dbReference type="FunCoup" id="E2B5X8">
    <property type="interactions" value="1952"/>
</dbReference>
<evidence type="ECO:0000259" key="4">
    <source>
        <dbReference type="Pfam" id="PF03151"/>
    </source>
</evidence>
<protein>
    <submittedName>
        <fullName evidence="5">Solute carrier family 35 member C2</fullName>
    </submittedName>
</protein>
<dbReference type="STRING" id="610380.E2B5X8"/>
<feature type="transmembrane region" description="Helical" evidence="3">
    <location>
        <begin position="316"/>
        <end position="333"/>
    </location>
</feature>
<gene>
    <name evidence="5" type="ORF">EAI_10894</name>
</gene>
<accession>E2B5X8</accession>
<dbReference type="GO" id="GO:0003677">
    <property type="term" value="F:DNA binding"/>
    <property type="evidence" value="ECO:0007669"/>
    <property type="project" value="UniProtKB-KW"/>
</dbReference>
<name>E2B5X8_HARSA</name>
<dbReference type="PANTHER" id="PTHR13356">
    <property type="entry name" value="OB FOLD NUCLEIC ACID BINDING PROTEIN-RELATED"/>
    <property type="match status" value="1"/>
</dbReference>
<evidence type="ECO:0000256" key="2">
    <source>
        <dbReference type="SAM" id="MobiDB-lite"/>
    </source>
</evidence>
<dbReference type="Pfam" id="PF03151">
    <property type="entry name" value="TPT"/>
    <property type="match status" value="1"/>
</dbReference>
<dbReference type="SUPFAM" id="SSF50249">
    <property type="entry name" value="Nucleic acid-binding proteins"/>
    <property type="match status" value="1"/>
</dbReference>
<proteinExistence type="predicted"/>
<evidence type="ECO:0000256" key="1">
    <source>
        <dbReference type="ARBA" id="ARBA00023125"/>
    </source>
</evidence>
<keyword evidence="6" id="KW-1185">Reference proteome</keyword>
<dbReference type="GO" id="GO:0000724">
    <property type="term" value="P:double-strand break repair via homologous recombination"/>
    <property type="evidence" value="ECO:0007669"/>
    <property type="project" value="TreeGrafter"/>
</dbReference>
<feature type="transmembrane region" description="Helical" evidence="3">
    <location>
        <begin position="198"/>
        <end position="219"/>
    </location>
</feature>
<dbReference type="CDD" id="cd04491">
    <property type="entry name" value="SoSSB_OBF"/>
    <property type="match status" value="1"/>
</dbReference>